<protein>
    <submittedName>
        <fullName evidence="1">Uncharacterized protein</fullName>
    </submittedName>
</protein>
<proteinExistence type="predicted"/>
<comment type="caution">
    <text evidence="1">The sequence shown here is derived from an EMBL/GenBank/DDBJ whole genome shotgun (WGS) entry which is preliminary data.</text>
</comment>
<keyword evidence="2" id="KW-1185">Reference proteome</keyword>
<organism evidence="1 2">
    <name type="scientific">Rhododendron molle</name>
    <name type="common">Chinese azalea</name>
    <name type="synonym">Azalea mollis</name>
    <dbReference type="NCBI Taxonomy" id="49168"/>
    <lineage>
        <taxon>Eukaryota</taxon>
        <taxon>Viridiplantae</taxon>
        <taxon>Streptophyta</taxon>
        <taxon>Embryophyta</taxon>
        <taxon>Tracheophyta</taxon>
        <taxon>Spermatophyta</taxon>
        <taxon>Magnoliopsida</taxon>
        <taxon>eudicotyledons</taxon>
        <taxon>Gunneridae</taxon>
        <taxon>Pentapetalae</taxon>
        <taxon>asterids</taxon>
        <taxon>Ericales</taxon>
        <taxon>Ericaceae</taxon>
        <taxon>Ericoideae</taxon>
        <taxon>Rhodoreae</taxon>
        <taxon>Rhododendron</taxon>
    </lineage>
</organism>
<evidence type="ECO:0000313" key="2">
    <source>
        <dbReference type="Proteomes" id="UP001062846"/>
    </source>
</evidence>
<accession>A0ACC0P161</accession>
<name>A0ACC0P161_RHOML</name>
<dbReference type="Proteomes" id="UP001062846">
    <property type="component" value="Chromosome 4"/>
</dbReference>
<sequence length="198" mass="22590">MSCSGFGDEDHPQRWRSRGGGDIRKIWLYNLFSKFGKVIDSYIPIKRSKISGNRFGFVRYAYKKEAMLALEKTDGLWIWNHSLVVNTARFVTKQANFRKITPQIATNIGHMQKQYTISTGFKQGQSSRSVEIKKGFSEFAGFKQKQSSRSIGLKKNQFPKSTGQRKKVIQGYRPKIQLKQVTGPDLNKPPIKLQAVGN</sequence>
<gene>
    <name evidence="1" type="ORF">RHMOL_Rhmol04G0096600</name>
</gene>
<dbReference type="EMBL" id="CM046391">
    <property type="protein sequence ID" value="KAI8558473.1"/>
    <property type="molecule type" value="Genomic_DNA"/>
</dbReference>
<evidence type="ECO:0000313" key="1">
    <source>
        <dbReference type="EMBL" id="KAI8558473.1"/>
    </source>
</evidence>
<reference evidence="1" key="1">
    <citation type="submission" date="2022-02" db="EMBL/GenBank/DDBJ databases">
        <title>Plant Genome Project.</title>
        <authorList>
            <person name="Zhang R.-G."/>
        </authorList>
    </citation>
    <scope>NUCLEOTIDE SEQUENCE</scope>
    <source>
        <strain evidence="1">AT1</strain>
    </source>
</reference>